<dbReference type="PANTHER" id="PTHR37464:SF1">
    <property type="entry name" value="BLL2463 PROTEIN"/>
    <property type="match status" value="1"/>
</dbReference>
<comment type="caution">
    <text evidence="3">The sequence shown here is derived from an EMBL/GenBank/DDBJ whole genome shotgun (WGS) entry which is preliminary data.</text>
</comment>
<dbReference type="Pfam" id="PF07584">
    <property type="entry name" value="BatA"/>
    <property type="match status" value="1"/>
</dbReference>
<feature type="transmembrane region" description="Helical" evidence="1">
    <location>
        <begin position="6"/>
        <end position="24"/>
    </location>
</feature>
<dbReference type="NCBIfam" id="TIGR02226">
    <property type="entry name" value="two_anch"/>
    <property type="match status" value="1"/>
</dbReference>
<feature type="transmembrane region" description="Helical" evidence="1">
    <location>
        <begin position="650"/>
        <end position="670"/>
    </location>
</feature>
<keyword evidence="1" id="KW-0812">Transmembrane</keyword>
<organism evidence="3 4">
    <name type="scientific">Hymenobacter armeniacus</name>
    <dbReference type="NCBI Taxonomy" id="2771358"/>
    <lineage>
        <taxon>Bacteria</taxon>
        <taxon>Pseudomonadati</taxon>
        <taxon>Bacteroidota</taxon>
        <taxon>Cytophagia</taxon>
        <taxon>Cytophagales</taxon>
        <taxon>Hymenobacteraceae</taxon>
        <taxon>Hymenobacter</taxon>
    </lineage>
</organism>
<gene>
    <name evidence="3" type="ORF">IC234_00005</name>
</gene>
<reference evidence="3 4" key="1">
    <citation type="submission" date="2020-09" db="EMBL/GenBank/DDBJ databases">
        <authorList>
            <person name="Kim M.K."/>
        </authorList>
    </citation>
    <scope>NUCLEOTIDE SEQUENCE [LARGE SCALE GENOMIC DNA]</scope>
    <source>
        <strain evidence="3 4">BT189</strain>
    </source>
</reference>
<dbReference type="Proteomes" id="UP000606003">
    <property type="component" value="Unassembled WGS sequence"/>
</dbReference>
<dbReference type="InterPro" id="IPR024163">
    <property type="entry name" value="Aerotolerance_reg_N"/>
</dbReference>
<feature type="domain" description="Aerotolerance regulator N-terminal" evidence="2">
    <location>
        <begin position="1"/>
        <end position="76"/>
    </location>
</feature>
<keyword evidence="1" id="KW-0472">Membrane</keyword>
<feature type="transmembrane region" description="Helical" evidence="1">
    <location>
        <begin position="56"/>
        <end position="78"/>
    </location>
</feature>
<keyword evidence="1" id="KW-1133">Transmembrane helix</keyword>
<dbReference type="PANTHER" id="PTHR37464">
    <property type="entry name" value="BLL2463 PROTEIN"/>
    <property type="match status" value="1"/>
</dbReference>
<keyword evidence="4" id="KW-1185">Reference proteome</keyword>
<evidence type="ECO:0000256" key="1">
    <source>
        <dbReference type="SAM" id="Phobius"/>
    </source>
</evidence>
<dbReference type="InterPro" id="IPR011933">
    <property type="entry name" value="Double_TM_dom"/>
</dbReference>
<name>A0ABR8JPF7_9BACT</name>
<dbReference type="EMBL" id="JACXAC010000001">
    <property type="protein sequence ID" value="MBD2720490.1"/>
    <property type="molecule type" value="Genomic_DNA"/>
</dbReference>
<dbReference type="RefSeq" id="WP_190921789.1">
    <property type="nucleotide sequence ID" value="NZ_JACXAC010000001.1"/>
</dbReference>
<protein>
    <submittedName>
        <fullName evidence="3">BatA domain-containing protein</fullName>
    </submittedName>
</protein>
<evidence type="ECO:0000259" key="2">
    <source>
        <dbReference type="Pfam" id="PF07584"/>
    </source>
</evidence>
<evidence type="ECO:0000313" key="3">
    <source>
        <dbReference type="EMBL" id="MBD2720490.1"/>
    </source>
</evidence>
<sequence length="685" mass="74561">MQLLYPWFLLGLGATIIPIIIHLLQLRKPQRVLFTNIAIIRDVELTTVRHRRVQQLLILLARILAISALVVAFCQPILPVRDEGRGAVSQSVAIWIDNSFSMQAPQAAGERLFDGAVGQAKILGQALGQSGNIRLKQAGRRTLSKDAYLDELANLRLSGKTIRANSGDNSEGSVYIFSDFQRNQFSAKNIEALAEGKQTLLVPMVAEPTGNVYVDSLWVEDAFVRMRTNVGMHIRVRNGGNAAVNDCPVKVYLGAKQVAAFRVAVEPGKSAVTVVQVQLADAGTALGRVVIEEQPVTFDNTYYFTLQPAAAIRVVEIGEEPATEQAYGNEPLFAYVFAKAGRVDFGVLKQANLVIVRELGGIDAGLREALGQVVRRGGSVVVVPTSGKTARNSYQALFKELGIGEAQWENGAAVPELREVAMPSGQEPFFRNVFGAQPRAVTMPRVAPVLRWARTGTDILRMRDGESYLAEFATGKGKAYVFSAPLARPYSDFAEHTLFVPVMYRLAMLSYRNEQLPAYRLTQPGLNLQLPEQSTVAKGAGSAADEAGIRLVKDSLVLIPGQRRQGNEVRLELPAGMDMPGFYQVRRGEKVLTTLAFNADKAESELAAYSADELRQLIGPNHPNIRVVESGADGAGLRALQAEQTGTPLWRYWVLLALLALLAEVLLVRFGRRGNGALARPAAAA</sequence>
<proteinExistence type="predicted"/>
<evidence type="ECO:0000313" key="4">
    <source>
        <dbReference type="Proteomes" id="UP000606003"/>
    </source>
</evidence>
<accession>A0ABR8JPF7</accession>